<organism evidence="1 2">
    <name type="scientific">Pseudoxanthomonas suwonensis</name>
    <dbReference type="NCBI Taxonomy" id="314722"/>
    <lineage>
        <taxon>Bacteria</taxon>
        <taxon>Pseudomonadati</taxon>
        <taxon>Pseudomonadota</taxon>
        <taxon>Gammaproteobacteria</taxon>
        <taxon>Lysobacterales</taxon>
        <taxon>Lysobacteraceae</taxon>
        <taxon>Pseudoxanthomonas</taxon>
    </lineage>
</organism>
<gene>
    <name evidence="1" type="ORF">WQ53_14800</name>
</gene>
<dbReference type="KEGG" id="psuw:WQ53_14800"/>
<evidence type="ECO:0000313" key="1">
    <source>
        <dbReference type="EMBL" id="AKC87841.1"/>
    </source>
</evidence>
<sequence>MARIDILHPHTRSADEARAIVDGIAAQLRDRYGVSGAWQGDSVQLSGPGLQGQVELLPRQVRVTAELGFLLSALRGQVEAEIRRVLDERLD</sequence>
<dbReference type="EMBL" id="CP011144">
    <property type="protein sequence ID" value="AKC87841.1"/>
    <property type="molecule type" value="Genomic_DNA"/>
</dbReference>
<dbReference type="Proteomes" id="UP000033067">
    <property type="component" value="Chromosome"/>
</dbReference>
<accession>A0A0E3UP81</accession>
<dbReference type="NCBIfam" id="TIGR02610">
    <property type="entry name" value="PHA_gran_rgn"/>
    <property type="match status" value="1"/>
</dbReference>
<evidence type="ECO:0000313" key="2">
    <source>
        <dbReference type="Proteomes" id="UP000033067"/>
    </source>
</evidence>
<dbReference type="InterPro" id="IPR013433">
    <property type="entry name" value="PHA_gran_rgn"/>
</dbReference>
<name>A0A0E3UP81_9GAMM</name>
<reference evidence="1 2" key="1">
    <citation type="journal article" date="2015" name="Genome Announc.">
        <title>Complete Genome Sequence of Pseudoxanthomonas suwonensis Strain J1, a Cellulose-Degrading Bacterium Isolated from Leaf- and Wood-Enriched Soil.</title>
        <authorList>
            <person name="Hou L."/>
            <person name="Jiang J."/>
            <person name="Xu Z."/>
            <person name="Zhou Y."/>
            <person name="Leung F.C."/>
        </authorList>
    </citation>
    <scope>NUCLEOTIDE SEQUENCE [LARGE SCALE GENOMIC DNA]</scope>
    <source>
        <strain evidence="1 2">J1</strain>
    </source>
</reference>
<proteinExistence type="predicted"/>
<dbReference type="AlphaFoldDB" id="A0A0E3UP81"/>
<keyword evidence="2" id="KW-1185">Reference proteome</keyword>
<dbReference type="PATRIC" id="fig|314722.6.peg.3205"/>
<dbReference type="OrthoDB" id="287584at2"/>
<protein>
    <submittedName>
        <fullName evidence="1">Polyhydroxyalkanoic acid synthase</fullName>
    </submittedName>
</protein>
<dbReference type="Pfam" id="PF09650">
    <property type="entry name" value="PHA_gran_rgn"/>
    <property type="match status" value="1"/>
</dbReference>
<dbReference type="RefSeq" id="WP_052633453.1">
    <property type="nucleotide sequence ID" value="NZ_CP011144.1"/>
</dbReference>